<evidence type="ECO:0000313" key="2">
    <source>
        <dbReference type="Proteomes" id="UP001178507"/>
    </source>
</evidence>
<dbReference type="Gene3D" id="3.40.140.10">
    <property type="entry name" value="Cytidine Deaminase, domain 2"/>
    <property type="match status" value="1"/>
</dbReference>
<organism evidence="1 2">
    <name type="scientific">Effrenium voratum</name>
    <dbReference type="NCBI Taxonomy" id="2562239"/>
    <lineage>
        <taxon>Eukaryota</taxon>
        <taxon>Sar</taxon>
        <taxon>Alveolata</taxon>
        <taxon>Dinophyceae</taxon>
        <taxon>Suessiales</taxon>
        <taxon>Symbiodiniaceae</taxon>
        <taxon>Effrenium</taxon>
    </lineage>
</organism>
<dbReference type="SUPFAM" id="SSF53927">
    <property type="entry name" value="Cytidine deaminase-like"/>
    <property type="match status" value="1"/>
</dbReference>
<accession>A0AA36NI85</accession>
<sequence>MTALSLPMERHTGRSAGAFEGRKHLALRKRCGFFAAGWTADSAPGPGLRCSSRLLLSAVALRARWRLEHLGREAWEIEGWPCSRATRKRSGHPRVTTESLRKVVVGAGLGDRFQLRSVSEGVFPEPAKLKGLMKAALARCNELLAQDALRSLSRLLRTRKLSLAADDFEEVAGRLLQAALFMQCPNEAELEAELGSRCITADLAWNERLMSHLVKELLPQHLASRAALEAQRFRWRLALDCWDRCSTEGSVDVEGAGLYGAICLELGEPSRLRGLERLDIDPRLAFQPAFLEDLRDCGVCPAPGSDHPLPELVQRAALAAGGMGAVARRRHGAILVDANLNILAEGFNHMAAPLGPRRRAPLKTKLRETQRHAEVHCLLQLPRLKDAMGGQMVVVELADVGPGLGWAEPCSRGCIHLLKKYGVAKVHFTDGHGGLVSRDLPHCPHLDVPYKTFARRVGDDRISERAWLDVASKMQEESEKWRYSKMKKVKLEILQAALDQA</sequence>
<dbReference type="InterPro" id="IPR016193">
    <property type="entry name" value="Cytidine_deaminase-like"/>
</dbReference>
<dbReference type="AlphaFoldDB" id="A0AA36NI85"/>
<gene>
    <name evidence="1" type="ORF">EVOR1521_LOCUS27179</name>
</gene>
<proteinExistence type="predicted"/>
<protein>
    <submittedName>
        <fullName evidence="1">Uncharacterized protein</fullName>
    </submittedName>
</protein>
<reference evidence="1" key="1">
    <citation type="submission" date="2023-08" db="EMBL/GenBank/DDBJ databases">
        <authorList>
            <person name="Chen Y."/>
            <person name="Shah S."/>
            <person name="Dougan E. K."/>
            <person name="Thang M."/>
            <person name="Chan C."/>
        </authorList>
    </citation>
    <scope>NUCLEOTIDE SEQUENCE</scope>
</reference>
<comment type="caution">
    <text evidence="1">The sequence shown here is derived from an EMBL/GenBank/DDBJ whole genome shotgun (WGS) entry which is preliminary data.</text>
</comment>
<dbReference type="EMBL" id="CAUJNA010003556">
    <property type="protein sequence ID" value="CAJ1404796.1"/>
    <property type="molecule type" value="Genomic_DNA"/>
</dbReference>
<evidence type="ECO:0000313" key="1">
    <source>
        <dbReference type="EMBL" id="CAJ1404796.1"/>
    </source>
</evidence>
<dbReference type="GO" id="GO:0003824">
    <property type="term" value="F:catalytic activity"/>
    <property type="evidence" value="ECO:0007669"/>
    <property type="project" value="InterPro"/>
</dbReference>
<keyword evidence="2" id="KW-1185">Reference proteome</keyword>
<dbReference type="Proteomes" id="UP001178507">
    <property type="component" value="Unassembled WGS sequence"/>
</dbReference>
<name>A0AA36NI85_9DINO</name>